<evidence type="ECO:0000313" key="3">
    <source>
        <dbReference type="Proteomes" id="UP000315700"/>
    </source>
</evidence>
<keyword evidence="1" id="KW-1133">Transmembrane helix</keyword>
<organism evidence="2 3">
    <name type="scientific">Caulifigura coniformis</name>
    <dbReference type="NCBI Taxonomy" id="2527983"/>
    <lineage>
        <taxon>Bacteria</taxon>
        <taxon>Pseudomonadati</taxon>
        <taxon>Planctomycetota</taxon>
        <taxon>Planctomycetia</taxon>
        <taxon>Planctomycetales</taxon>
        <taxon>Planctomycetaceae</taxon>
        <taxon>Caulifigura</taxon>
    </lineage>
</organism>
<dbReference type="EMBL" id="CP036271">
    <property type="protein sequence ID" value="QDT53238.1"/>
    <property type="molecule type" value="Genomic_DNA"/>
</dbReference>
<dbReference type="InParanoid" id="A0A517SAT4"/>
<protein>
    <submittedName>
        <fullName evidence="2">Uncharacterized protein</fullName>
    </submittedName>
</protein>
<keyword evidence="3" id="KW-1185">Reference proteome</keyword>
<keyword evidence="1" id="KW-0812">Transmembrane</keyword>
<gene>
    <name evidence="2" type="ORF">Pan44_12540</name>
</gene>
<accession>A0A517SAT4</accession>
<feature type="transmembrane region" description="Helical" evidence="1">
    <location>
        <begin position="52"/>
        <end position="71"/>
    </location>
</feature>
<reference evidence="2 3" key="1">
    <citation type="submission" date="2019-02" db="EMBL/GenBank/DDBJ databases">
        <title>Deep-cultivation of Planctomycetes and their phenomic and genomic characterization uncovers novel biology.</title>
        <authorList>
            <person name="Wiegand S."/>
            <person name="Jogler M."/>
            <person name="Boedeker C."/>
            <person name="Pinto D."/>
            <person name="Vollmers J."/>
            <person name="Rivas-Marin E."/>
            <person name="Kohn T."/>
            <person name="Peeters S.H."/>
            <person name="Heuer A."/>
            <person name="Rast P."/>
            <person name="Oberbeckmann S."/>
            <person name="Bunk B."/>
            <person name="Jeske O."/>
            <person name="Meyerdierks A."/>
            <person name="Storesund J.E."/>
            <person name="Kallscheuer N."/>
            <person name="Luecker S."/>
            <person name="Lage O.M."/>
            <person name="Pohl T."/>
            <person name="Merkel B.J."/>
            <person name="Hornburger P."/>
            <person name="Mueller R.-W."/>
            <person name="Bruemmer F."/>
            <person name="Labrenz M."/>
            <person name="Spormann A.M."/>
            <person name="Op den Camp H."/>
            <person name="Overmann J."/>
            <person name="Amann R."/>
            <person name="Jetten M.S.M."/>
            <person name="Mascher T."/>
            <person name="Medema M.H."/>
            <person name="Devos D.P."/>
            <person name="Kaster A.-K."/>
            <person name="Ovreas L."/>
            <person name="Rohde M."/>
            <person name="Galperin M.Y."/>
            <person name="Jogler C."/>
        </authorList>
    </citation>
    <scope>NUCLEOTIDE SEQUENCE [LARGE SCALE GENOMIC DNA]</scope>
    <source>
        <strain evidence="2 3">Pan44</strain>
    </source>
</reference>
<name>A0A517SAT4_9PLAN</name>
<keyword evidence="1" id="KW-0472">Membrane</keyword>
<evidence type="ECO:0000313" key="2">
    <source>
        <dbReference type="EMBL" id="QDT53238.1"/>
    </source>
</evidence>
<feature type="transmembrane region" description="Helical" evidence="1">
    <location>
        <begin position="115"/>
        <end position="134"/>
    </location>
</feature>
<dbReference type="RefSeq" id="WP_145028283.1">
    <property type="nucleotide sequence ID" value="NZ_CP036271.1"/>
</dbReference>
<dbReference type="KEGG" id="ccos:Pan44_12540"/>
<proteinExistence type="predicted"/>
<sequence>MAEFLMIALFAFMGAVMFAPVTGALLGAAFLLAWSGRKNESPGAGESGRFRCWCCIQAMPSLLIVIGGAIAARHRGVLQDELAIWLLVCLLSQLFLAAIGCWWCQSRWRSTLSAALALGAYSIGASVVSIFSSISHL</sequence>
<evidence type="ECO:0000256" key="1">
    <source>
        <dbReference type="SAM" id="Phobius"/>
    </source>
</evidence>
<feature type="transmembrane region" description="Helical" evidence="1">
    <location>
        <begin position="6"/>
        <end position="32"/>
    </location>
</feature>
<dbReference type="Proteomes" id="UP000315700">
    <property type="component" value="Chromosome"/>
</dbReference>
<feature type="transmembrane region" description="Helical" evidence="1">
    <location>
        <begin position="83"/>
        <end position="103"/>
    </location>
</feature>
<dbReference type="AlphaFoldDB" id="A0A517SAT4"/>